<keyword evidence="3 8" id="KW-0813">Transport</keyword>
<dbReference type="GO" id="GO:0015205">
    <property type="term" value="F:nucleobase transmembrane transporter activity"/>
    <property type="evidence" value="ECO:0007669"/>
    <property type="project" value="TreeGrafter"/>
</dbReference>
<keyword evidence="4" id="KW-0597">Phosphoprotein</keyword>
<feature type="transmembrane region" description="Helical" evidence="9">
    <location>
        <begin position="246"/>
        <end position="267"/>
    </location>
</feature>
<dbReference type="VEuPathDB" id="FungiDB:B9J08_002402"/>
<dbReference type="GO" id="GO:0000329">
    <property type="term" value="C:fungal-type vacuole membrane"/>
    <property type="evidence" value="ECO:0007669"/>
    <property type="project" value="TreeGrafter"/>
</dbReference>
<comment type="caution">
    <text evidence="10">The sequence shown here is derived from an EMBL/GenBank/DDBJ whole genome shotgun (WGS) entry which is preliminary data.</text>
</comment>
<dbReference type="EMBL" id="LGST01000041">
    <property type="protein sequence ID" value="KND97598.1"/>
    <property type="molecule type" value="Genomic_DNA"/>
</dbReference>
<evidence type="ECO:0000256" key="5">
    <source>
        <dbReference type="ARBA" id="ARBA00022692"/>
    </source>
</evidence>
<keyword evidence="5 9" id="KW-0812">Transmembrane</keyword>
<feature type="transmembrane region" description="Helical" evidence="9">
    <location>
        <begin position="76"/>
        <end position="97"/>
    </location>
</feature>
<dbReference type="PANTHER" id="PTHR31806">
    <property type="entry name" value="PURINE-CYTOSINE PERMEASE FCY2-RELATED"/>
    <property type="match status" value="1"/>
</dbReference>
<dbReference type="PIRSF" id="PIRSF002744">
    <property type="entry name" value="Pur-cyt_permease"/>
    <property type="match status" value="1"/>
</dbReference>
<dbReference type="Pfam" id="PF02133">
    <property type="entry name" value="Transp_cyt_pur"/>
    <property type="match status" value="1"/>
</dbReference>
<dbReference type="PANTHER" id="PTHR31806:SF1">
    <property type="entry name" value="PURINE-CYTOSINE PERMEASE FCY2-RELATED"/>
    <property type="match status" value="1"/>
</dbReference>
<feature type="transmembrane region" description="Helical" evidence="9">
    <location>
        <begin position="178"/>
        <end position="201"/>
    </location>
</feature>
<dbReference type="Gene3D" id="1.10.4160.10">
    <property type="entry name" value="Hydantoin permease"/>
    <property type="match status" value="1"/>
</dbReference>
<evidence type="ECO:0000256" key="6">
    <source>
        <dbReference type="ARBA" id="ARBA00022989"/>
    </source>
</evidence>
<evidence type="ECO:0000313" key="11">
    <source>
        <dbReference type="Proteomes" id="UP000037122"/>
    </source>
</evidence>
<feature type="transmembrane region" description="Helical" evidence="9">
    <location>
        <begin position="146"/>
        <end position="172"/>
    </location>
</feature>
<dbReference type="VEuPathDB" id="FungiDB:CJJ07_004030"/>
<organism evidence="10 11">
    <name type="scientific">Candidozyma auris</name>
    <name type="common">Yeast</name>
    <name type="synonym">Candida auris</name>
    <dbReference type="NCBI Taxonomy" id="498019"/>
    <lineage>
        <taxon>Eukaryota</taxon>
        <taxon>Fungi</taxon>
        <taxon>Dikarya</taxon>
        <taxon>Ascomycota</taxon>
        <taxon>Saccharomycotina</taxon>
        <taxon>Pichiomycetes</taxon>
        <taxon>Metschnikowiaceae</taxon>
        <taxon>Candidozyma</taxon>
    </lineage>
</organism>
<reference evidence="11" key="1">
    <citation type="journal article" date="2015" name="BMC Genomics">
        <title>Draft genome of a commonly misdiagnosed multidrug resistant pathogen Candida auris.</title>
        <authorList>
            <person name="Chatterjee S."/>
            <person name="Alampalli S.V."/>
            <person name="Nageshan R.K."/>
            <person name="Chettiar S.T."/>
            <person name="Joshi S."/>
            <person name="Tatu U.S."/>
        </authorList>
    </citation>
    <scope>NUCLEOTIDE SEQUENCE [LARGE SCALE GENOMIC DNA]</scope>
    <source>
        <strain evidence="11">6684</strain>
    </source>
</reference>
<proteinExistence type="inferred from homology"/>
<keyword evidence="6 9" id="KW-1133">Transmembrane helix</keyword>
<feature type="transmembrane region" description="Helical" evidence="9">
    <location>
        <begin position="486"/>
        <end position="502"/>
    </location>
</feature>
<dbReference type="GO" id="GO:0015856">
    <property type="term" value="P:cytosine transport"/>
    <property type="evidence" value="ECO:0007669"/>
    <property type="project" value="UniProtKB-ARBA"/>
</dbReference>
<feature type="transmembrane region" description="Helical" evidence="9">
    <location>
        <begin position="208"/>
        <end position="226"/>
    </location>
</feature>
<sequence length="512" mass="56751">MLDKEKTLGVSIENRTSLDSLETWLGDSGKTHTYETKLNVFDRWASKLNAETKGVDVVLDEEKTDTSVWNAASMWLSANLVIATFSLGALGITVYGLSYFQCVMIIIFFSFMGAAPTAFFSIFGCRLGLRQMIVSKYLVGNYGMRIFAFINMIACIGWGAVNIMASAQLLTIVNNGALPPWGGCLILVVCTILVSFFGYHVIHYYERWAWIPNMAIFIAIICRMAMAKTFTWGETKGGQTVAGNVLSFGGTVFGFTCGWTTFASDYTAYQPRNANPYRIFFGILAGLWTPLCFVLLLGAACATGTLTNDDWKTQYEEHAVGGLVYSILVENSLHGFGQFLCVLLALSTVANNIPNMYSIGMSAQAFSSYLKKVPRVVWTVGGNFITLAICIPAYYHFESVMENFMNLIGYYLSIYLAMSFSQHFIWNKGRWSAYDYMSYMDKNAYPVGLAGIFGFCCGAAGVVLGMNQQWYSGVIGRRIGERGGDIGFELAATFAFIGFNLMRPFEIKYLGR</sequence>
<evidence type="ECO:0008006" key="12">
    <source>
        <dbReference type="Google" id="ProtNLM"/>
    </source>
</evidence>
<feature type="transmembrane region" description="Helical" evidence="9">
    <location>
        <begin position="375"/>
        <end position="395"/>
    </location>
</feature>
<dbReference type="VEuPathDB" id="FungiDB:QG37_05994"/>
<gene>
    <name evidence="10" type="ORF">QG37_05994</name>
</gene>
<dbReference type="Proteomes" id="UP000037122">
    <property type="component" value="Unassembled WGS sequence"/>
</dbReference>
<comment type="subcellular location">
    <subcellularLocation>
        <location evidence="1">Membrane</location>
        <topology evidence="1">Multi-pass membrane protein</topology>
    </subcellularLocation>
</comment>
<evidence type="ECO:0000256" key="2">
    <source>
        <dbReference type="ARBA" id="ARBA00008974"/>
    </source>
</evidence>
<feature type="transmembrane region" description="Helical" evidence="9">
    <location>
        <begin position="103"/>
        <end position="125"/>
    </location>
</feature>
<accession>A0A0L0NU99</accession>
<evidence type="ECO:0000256" key="9">
    <source>
        <dbReference type="SAM" id="Phobius"/>
    </source>
</evidence>
<dbReference type="InterPro" id="IPR001248">
    <property type="entry name" value="Pur-cyt_permease"/>
</dbReference>
<evidence type="ECO:0000256" key="7">
    <source>
        <dbReference type="ARBA" id="ARBA00023136"/>
    </source>
</evidence>
<dbReference type="AlphaFoldDB" id="A0A0L0NU99"/>
<name>A0A0L0NU99_CANAR</name>
<dbReference type="InterPro" id="IPR026030">
    <property type="entry name" value="Pur-cyt_permease_Fcy2/21/22"/>
</dbReference>
<feature type="transmembrane region" description="Helical" evidence="9">
    <location>
        <begin position="279"/>
        <end position="306"/>
    </location>
</feature>
<evidence type="ECO:0000313" key="10">
    <source>
        <dbReference type="EMBL" id="KND97598.1"/>
    </source>
</evidence>
<protein>
    <recommendedName>
        <fullName evidence="12">NCS1 nucleoside transporter</fullName>
    </recommendedName>
</protein>
<dbReference type="GO" id="GO:0005886">
    <property type="term" value="C:plasma membrane"/>
    <property type="evidence" value="ECO:0007669"/>
    <property type="project" value="TreeGrafter"/>
</dbReference>
<dbReference type="VEuPathDB" id="FungiDB:CJJ09_005490"/>
<dbReference type="VEuPathDB" id="FungiDB:CJI96_0004957"/>
<dbReference type="FunFam" id="1.10.4160.10:FF:000002">
    <property type="entry name" value="Purine-cytosine permease fcyB"/>
    <property type="match status" value="1"/>
</dbReference>
<dbReference type="VEuPathDB" id="FungiDB:CJI97_001946"/>
<evidence type="ECO:0000256" key="1">
    <source>
        <dbReference type="ARBA" id="ARBA00004141"/>
    </source>
</evidence>
<keyword evidence="7 8" id="KW-0472">Membrane</keyword>
<evidence type="ECO:0000256" key="3">
    <source>
        <dbReference type="ARBA" id="ARBA00022448"/>
    </source>
</evidence>
<feature type="transmembrane region" description="Helical" evidence="9">
    <location>
        <begin position="407"/>
        <end position="426"/>
    </location>
</feature>
<comment type="similarity">
    <text evidence="2 8">Belongs to the purine-cytosine permease (2.A.39) family.</text>
</comment>
<evidence type="ECO:0000256" key="8">
    <source>
        <dbReference type="PIRNR" id="PIRNR002744"/>
    </source>
</evidence>
<feature type="transmembrane region" description="Helical" evidence="9">
    <location>
        <begin position="447"/>
        <end position="466"/>
    </location>
</feature>
<evidence type="ECO:0000256" key="4">
    <source>
        <dbReference type="ARBA" id="ARBA00022553"/>
    </source>
</evidence>